<evidence type="ECO:0000259" key="4">
    <source>
        <dbReference type="Pfam" id="PF01416"/>
    </source>
</evidence>
<dbReference type="GO" id="GO:0003723">
    <property type="term" value="F:RNA binding"/>
    <property type="evidence" value="ECO:0007669"/>
    <property type="project" value="InterPro"/>
</dbReference>
<dbReference type="PANTHER" id="PTHR11142">
    <property type="entry name" value="PSEUDOURIDYLATE SYNTHASE"/>
    <property type="match status" value="1"/>
</dbReference>
<comment type="caution">
    <text evidence="5">The sequence shown here is derived from an EMBL/GenBank/DDBJ whole genome shotgun (WGS) entry which is preliminary data.</text>
</comment>
<dbReference type="Proteomes" id="UP000287853">
    <property type="component" value="Unassembled WGS sequence"/>
</dbReference>
<evidence type="ECO:0000256" key="2">
    <source>
        <dbReference type="ARBA" id="ARBA00023235"/>
    </source>
</evidence>
<name>A0A3S4T567_9BACT</name>
<keyword evidence="1 3" id="KW-0819">tRNA processing</keyword>
<dbReference type="InterPro" id="IPR020097">
    <property type="entry name" value="PsdUridine_synth_TruA_a/b_dom"/>
</dbReference>
<dbReference type="InterPro" id="IPR001406">
    <property type="entry name" value="PsdUridine_synth_TruA"/>
</dbReference>
<dbReference type="GO" id="GO:0160147">
    <property type="term" value="F:tRNA pseudouridine(38-40) synthase activity"/>
    <property type="evidence" value="ECO:0007669"/>
    <property type="project" value="UniProtKB-EC"/>
</dbReference>
<evidence type="ECO:0000313" key="6">
    <source>
        <dbReference type="Proteomes" id="UP000287853"/>
    </source>
</evidence>
<protein>
    <recommendedName>
        <fullName evidence="3">tRNA pseudouridine synthase</fullName>
        <ecNumber evidence="3">5.4.99.12</ecNumber>
    </recommendedName>
</protein>
<comment type="similarity">
    <text evidence="3">Belongs to the tRNA pseudouridine synthase TruA family.</text>
</comment>
<feature type="domain" description="Pseudouridine synthase I TruA alpha/beta" evidence="4">
    <location>
        <begin position="11"/>
        <end position="105"/>
    </location>
</feature>
<proteinExistence type="inferred from homology"/>
<accession>A0A3S4T567</accession>
<dbReference type="Pfam" id="PF01416">
    <property type="entry name" value="PseudoU_synth_1"/>
    <property type="match status" value="1"/>
</dbReference>
<dbReference type="AlphaFoldDB" id="A0A3S4T567"/>
<evidence type="ECO:0000313" key="5">
    <source>
        <dbReference type="EMBL" id="RWX43283.1"/>
    </source>
</evidence>
<dbReference type="SUPFAM" id="SSF55120">
    <property type="entry name" value="Pseudouridine synthase"/>
    <property type="match status" value="1"/>
</dbReference>
<reference evidence="5 6" key="1">
    <citation type="submission" date="2017-01" db="EMBL/GenBank/DDBJ databases">
        <title>The cable genome- insights into the physiology and evolution of filamentous bacteria capable of sulfide oxidation via long distance electron transfer.</title>
        <authorList>
            <person name="Schreiber L."/>
            <person name="Bjerg J.T."/>
            <person name="Boggild A."/>
            <person name="Van De Vossenberg J."/>
            <person name="Meysman F."/>
            <person name="Nielsen L.P."/>
            <person name="Schramm A."/>
            <person name="Kjeldsen K.U."/>
        </authorList>
    </citation>
    <scope>NUCLEOTIDE SEQUENCE [LARGE SCALE GENOMIC DNA]</scope>
    <source>
        <strain evidence="5">MCF</strain>
    </source>
</reference>
<dbReference type="EC" id="5.4.99.12" evidence="3"/>
<dbReference type="PANTHER" id="PTHR11142:SF0">
    <property type="entry name" value="TRNA PSEUDOURIDINE SYNTHASE-LIKE 1"/>
    <property type="match status" value="1"/>
</dbReference>
<keyword evidence="6" id="KW-1185">Reference proteome</keyword>
<keyword evidence="2 3" id="KW-0413">Isomerase</keyword>
<gene>
    <name evidence="5" type="ORF">H206_02949</name>
</gene>
<organism evidence="5 6">
    <name type="scientific">Candidatus Electrothrix aarhusensis</name>
    <dbReference type="NCBI Taxonomy" id="1859131"/>
    <lineage>
        <taxon>Bacteria</taxon>
        <taxon>Pseudomonadati</taxon>
        <taxon>Thermodesulfobacteriota</taxon>
        <taxon>Desulfobulbia</taxon>
        <taxon>Desulfobulbales</taxon>
        <taxon>Desulfobulbaceae</taxon>
        <taxon>Candidatus Electrothrix</taxon>
    </lineage>
</organism>
<dbReference type="GO" id="GO:0031119">
    <property type="term" value="P:tRNA pseudouridine synthesis"/>
    <property type="evidence" value="ECO:0007669"/>
    <property type="project" value="TreeGrafter"/>
</dbReference>
<sequence length="152" mass="17079">MQQRNIRLLITYDGTNFCGWQRQRNGPSIQETLEQRLTRITRTAVQVNGAGRTDAGVHAQGMVANFSTSAIMPAPAFAKALNSMLPKDIRILMAEEAAQDFHARFSAKGKTYRYDFFTGAIQSPLERLYRTHFPCSFMPDNVQASLDFLVST</sequence>
<dbReference type="FunFam" id="3.30.70.580:FF:000001">
    <property type="entry name" value="tRNA pseudouridine synthase A"/>
    <property type="match status" value="1"/>
</dbReference>
<dbReference type="Gene3D" id="3.30.70.580">
    <property type="entry name" value="Pseudouridine synthase I, catalytic domain, N-terminal subdomain"/>
    <property type="match status" value="1"/>
</dbReference>
<evidence type="ECO:0000256" key="1">
    <source>
        <dbReference type="ARBA" id="ARBA00022694"/>
    </source>
</evidence>
<feature type="non-terminal residue" evidence="5">
    <location>
        <position position="152"/>
    </location>
</feature>
<dbReference type="InterPro" id="IPR020094">
    <property type="entry name" value="TruA/RsuA/RluB/E/F_N"/>
</dbReference>
<dbReference type="EMBL" id="MTKO01000125">
    <property type="protein sequence ID" value="RWX43283.1"/>
    <property type="molecule type" value="Genomic_DNA"/>
</dbReference>
<evidence type="ECO:0000256" key="3">
    <source>
        <dbReference type="RuleBase" id="RU003792"/>
    </source>
</evidence>
<comment type="catalytic activity">
    <reaction evidence="3">
        <text>uridine(38/39/40) in tRNA = pseudouridine(38/39/40) in tRNA</text>
        <dbReference type="Rhea" id="RHEA:22376"/>
        <dbReference type="Rhea" id="RHEA-COMP:10085"/>
        <dbReference type="Rhea" id="RHEA-COMP:10087"/>
        <dbReference type="ChEBI" id="CHEBI:65314"/>
        <dbReference type="ChEBI" id="CHEBI:65315"/>
        <dbReference type="EC" id="5.4.99.12"/>
    </reaction>
</comment>
<dbReference type="InterPro" id="IPR020103">
    <property type="entry name" value="PsdUridine_synth_cat_dom_sf"/>
</dbReference>